<dbReference type="PRINTS" id="PR00412">
    <property type="entry name" value="EPOXHYDRLASE"/>
</dbReference>
<evidence type="ECO:0000313" key="3">
    <source>
        <dbReference type="EMBL" id="CAE0154251.1"/>
    </source>
</evidence>
<dbReference type="InterPro" id="IPR000073">
    <property type="entry name" value="AB_hydrolase_1"/>
</dbReference>
<keyword evidence="1" id="KW-0812">Transmembrane</keyword>
<sequence length="297" mass="33253">MKGTVVCLHGFPDNFHTFEGLGRTLSTAGYKVITPPLRGYKPNDLIDGDLERVADDIFRVINDQTPQGSRVHIIGHDWGSKVASICAIRHPECFRSLTMIAIPHNLDGGIRIYPQQLLNSWYCMFFQLPVLPELWLLRLGGLEYLYRKWSPHFNSPETLASVRRTLTEPGVISSALGYYRHEVGRNSLLLRLIIPMLYPLMVCFVFSFALVRGLLGVGGREGKADVVDPPIQVPVLAISGIEDGCCCSGLFDACMKERPELFPKGLRVERLAHAGHWVHLERPTEVANMILQHVEAA</sequence>
<name>A0A7S3C4Q8_9EUKA</name>
<accession>A0A7S3C4Q8</accession>
<dbReference type="InterPro" id="IPR050266">
    <property type="entry name" value="AB_hydrolase_sf"/>
</dbReference>
<feature type="domain" description="AB hydrolase-1" evidence="2">
    <location>
        <begin position="4"/>
        <end position="105"/>
    </location>
</feature>
<reference evidence="3" key="1">
    <citation type="submission" date="2021-01" db="EMBL/GenBank/DDBJ databases">
        <authorList>
            <person name="Corre E."/>
            <person name="Pelletier E."/>
            <person name="Niang G."/>
            <person name="Scheremetjew M."/>
            <person name="Finn R."/>
            <person name="Kale V."/>
            <person name="Holt S."/>
            <person name="Cochrane G."/>
            <person name="Meng A."/>
            <person name="Brown T."/>
            <person name="Cohen L."/>
        </authorList>
    </citation>
    <scope>NUCLEOTIDE SEQUENCE</scope>
    <source>
        <strain evidence="3">CCMP281</strain>
    </source>
</reference>
<proteinExistence type="predicted"/>
<dbReference type="AlphaFoldDB" id="A0A7S3C4Q8"/>
<dbReference type="Pfam" id="PF00561">
    <property type="entry name" value="Abhydrolase_1"/>
    <property type="match status" value="1"/>
</dbReference>
<organism evidence="3">
    <name type="scientific">Haptolina ericina</name>
    <dbReference type="NCBI Taxonomy" id="156174"/>
    <lineage>
        <taxon>Eukaryota</taxon>
        <taxon>Haptista</taxon>
        <taxon>Haptophyta</taxon>
        <taxon>Prymnesiophyceae</taxon>
        <taxon>Prymnesiales</taxon>
        <taxon>Prymnesiaceae</taxon>
        <taxon>Haptolina</taxon>
    </lineage>
</organism>
<evidence type="ECO:0000256" key="1">
    <source>
        <dbReference type="SAM" id="Phobius"/>
    </source>
</evidence>
<dbReference type="PANTHER" id="PTHR43798">
    <property type="entry name" value="MONOACYLGLYCEROL LIPASE"/>
    <property type="match status" value="1"/>
</dbReference>
<protein>
    <recommendedName>
        <fullName evidence="2">AB hydrolase-1 domain-containing protein</fullName>
    </recommendedName>
</protein>
<dbReference type="PANTHER" id="PTHR43798:SF33">
    <property type="entry name" value="HYDROLASE, PUTATIVE (AFU_ORTHOLOGUE AFUA_2G14860)-RELATED"/>
    <property type="match status" value="1"/>
</dbReference>
<dbReference type="InterPro" id="IPR029058">
    <property type="entry name" value="AB_hydrolase_fold"/>
</dbReference>
<keyword evidence="1" id="KW-0472">Membrane</keyword>
<dbReference type="GO" id="GO:0047372">
    <property type="term" value="F:monoacylglycerol lipase activity"/>
    <property type="evidence" value="ECO:0007669"/>
    <property type="project" value="TreeGrafter"/>
</dbReference>
<dbReference type="GO" id="GO:0046464">
    <property type="term" value="P:acylglycerol catabolic process"/>
    <property type="evidence" value="ECO:0007669"/>
    <property type="project" value="TreeGrafter"/>
</dbReference>
<evidence type="ECO:0000259" key="2">
    <source>
        <dbReference type="Pfam" id="PF00561"/>
    </source>
</evidence>
<dbReference type="SUPFAM" id="SSF53474">
    <property type="entry name" value="alpha/beta-Hydrolases"/>
    <property type="match status" value="1"/>
</dbReference>
<dbReference type="GO" id="GO:0016020">
    <property type="term" value="C:membrane"/>
    <property type="evidence" value="ECO:0007669"/>
    <property type="project" value="TreeGrafter"/>
</dbReference>
<gene>
    <name evidence="3" type="ORF">HERI1096_LOCUS40439</name>
</gene>
<feature type="transmembrane region" description="Helical" evidence="1">
    <location>
        <begin position="188"/>
        <end position="211"/>
    </location>
</feature>
<keyword evidence="1" id="KW-1133">Transmembrane helix</keyword>
<dbReference type="InterPro" id="IPR000639">
    <property type="entry name" value="Epox_hydrolase-like"/>
</dbReference>
<dbReference type="EMBL" id="HBHX01073058">
    <property type="protein sequence ID" value="CAE0154251.1"/>
    <property type="molecule type" value="Transcribed_RNA"/>
</dbReference>
<dbReference type="Gene3D" id="3.40.50.1820">
    <property type="entry name" value="alpha/beta hydrolase"/>
    <property type="match status" value="1"/>
</dbReference>